<dbReference type="PANTHER" id="PTHR46630">
    <property type="entry name" value="TETRATRICOPEPTIDE REPEAT PROTEIN 29"/>
    <property type="match status" value="1"/>
</dbReference>
<evidence type="ECO:0000313" key="5">
    <source>
        <dbReference type="EMBL" id="VAW01382.1"/>
    </source>
</evidence>
<feature type="non-terminal residue" evidence="5">
    <location>
        <position position="1"/>
    </location>
</feature>
<dbReference type="AlphaFoldDB" id="A0A3B0SFU4"/>
<evidence type="ECO:0000256" key="3">
    <source>
        <dbReference type="ARBA" id="ARBA00022737"/>
    </source>
</evidence>
<protein>
    <submittedName>
        <fullName evidence="5">Uncharacterized protein</fullName>
    </submittedName>
</protein>
<feature type="non-terminal residue" evidence="5">
    <location>
        <position position="708"/>
    </location>
</feature>
<keyword evidence="4" id="KW-0802">TPR repeat</keyword>
<dbReference type="InterPro" id="IPR011990">
    <property type="entry name" value="TPR-like_helical_dom_sf"/>
</dbReference>
<proteinExistence type="predicted"/>
<gene>
    <name evidence="5" type="ORF">MNBD_ACTINO02-878</name>
</gene>
<comment type="subcellular location">
    <subcellularLocation>
        <location evidence="1">Cytoplasm</location>
    </subcellularLocation>
</comment>
<dbReference type="Gene3D" id="1.25.40.10">
    <property type="entry name" value="Tetratricopeptide repeat domain"/>
    <property type="match status" value="1"/>
</dbReference>
<dbReference type="GO" id="GO:0005737">
    <property type="term" value="C:cytoplasm"/>
    <property type="evidence" value="ECO:0007669"/>
    <property type="project" value="UniProtKB-SubCell"/>
</dbReference>
<organism evidence="5">
    <name type="scientific">hydrothermal vent metagenome</name>
    <dbReference type="NCBI Taxonomy" id="652676"/>
    <lineage>
        <taxon>unclassified sequences</taxon>
        <taxon>metagenomes</taxon>
        <taxon>ecological metagenomes</taxon>
    </lineage>
</organism>
<evidence type="ECO:0000256" key="1">
    <source>
        <dbReference type="ARBA" id="ARBA00004496"/>
    </source>
</evidence>
<dbReference type="SUPFAM" id="SSF48452">
    <property type="entry name" value="TPR-like"/>
    <property type="match status" value="2"/>
</dbReference>
<dbReference type="GO" id="GO:0003341">
    <property type="term" value="P:cilium movement"/>
    <property type="evidence" value="ECO:0007669"/>
    <property type="project" value="TreeGrafter"/>
</dbReference>
<reference evidence="5" key="1">
    <citation type="submission" date="2018-06" db="EMBL/GenBank/DDBJ databases">
        <authorList>
            <person name="Zhirakovskaya E."/>
        </authorList>
    </citation>
    <scope>NUCLEOTIDE SEQUENCE</scope>
</reference>
<sequence>DPRRAIREAEAVLAEEPGVEAEIIALSTIGLANRMVYASDVAIKYLERAAALAQSVGNTQLLGETLRSLAFDYAGGGDIPRALHTIERASSLLDGEELMKAELQHAFILGQAARYCEAIALLDGVCDRFEFEEASLVELVYGNRGSMHLGLGRLEAAIHDLEMVYTTASENRHPATAADAALHLARAHADLGKMPAALQWQSIAGELYDNHVPDHLVGHMERADVLIAAGLYEEAIEVLESAIPRLEAHDGNDIVLRHGYLQLIDVYMRTGKKEEALRVVETVGTPSVQSRYSPDLLLAGARVRLANGVADERTFATLLSVSADTDAEEGVDAAHVRLAAVPLAVRMGFADVARQLAAGVSSDAEGLELDLLRSIANAALADSHDAALSYLEKSAAALDSYRSSLGATELRLLAAHQGEEIARLAIGIALDKADPSLLFRWLEWVRAGSLALERMAHTQSVDAARVALRKVAAAVVSDPENPDLLHEIQIRESELATAARVSTGAHQGVAPGLGLEALVGALGDRTLVMFFDHDPDLMALIVDAVGSRVVVVGDLATVGEELRQLVSAVRRVARGVGSLRGISAACDLVKHHADKVRTSLLGPAGPAGRLLIVPSPSTQAVPWLLATSVPVEVIPAVQSWMHTSAVRRDGSVVVAGPRLDAAEEEVAAVAARLDASVVRTGDELLRSLGSVGIAHIAAHATPRFDNPM</sequence>
<keyword evidence="3" id="KW-0677">Repeat</keyword>
<evidence type="ECO:0000256" key="2">
    <source>
        <dbReference type="ARBA" id="ARBA00022490"/>
    </source>
</evidence>
<dbReference type="InterPro" id="IPR051476">
    <property type="entry name" value="Bac_ResReg_Asp_Phosphatase"/>
</dbReference>
<name>A0A3B0SFU4_9ZZZZ</name>
<dbReference type="PANTHER" id="PTHR46630:SF1">
    <property type="entry name" value="TETRATRICOPEPTIDE REPEAT PROTEIN 29"/>
    <property type="match status" value="1"/>
</dbReference>
<evidence type="ECO:0000256" key="4">
    <source>
        <dbReference type="ARBA" id="ARBA00022803"/>
    </source>
</evidence>
<dbReference type="EMBL" id="UOEK01000211">
    <property type="protein sequence ID" value="VAW01382.1"/>
    <property type="molecule type" value="Genomic_DNA"/>
</dbReference>
<keyword evidence="2" id="KW-0963">Cytoplasm</keyword>
<accession>A0A3B0SFU4</accession>
<dbReference type="GO" id="GO:0005929">
    <property type="term" value="C:cilium"/>
    <property type="evidence" value="ECO:0007669"/>
    <property type="project" value="TreeGrafter"/>
</dbReference>